<evidence type="ECO:0000256" key="6">
    <source>
        <dbReference type="SAM" id="Phobius"/>
    </source>
</evidence>
<keyword evidence="3 6" id="KW-0812">Transmembrane</keyword>
<comment type="subcellular location">
    <subcellularLocation>
        <location evidence="1">Cell membrane</location>
        <topology evidence="1">Multi-pass membrane protein</topology>
    </subcellularLocation>
</comment>
<name>A0ABX0D986_9MICC</name>
<dbReference type="Pfam" id="PF03631">
    <property type="entry name" value="Virul_fac_BrkB"/>
    <property type="match status" value="1"/>
</dbReference>
<evidence type="ECO:0000256" key="2">
    <source>
        <dbReference type="ARBA" id="ARBA00022475"/>
    </source>
</evidence>
<dbReference type="PANTHER" id="PTHR30213">
    <property type="entry name" value="INNER MEMBRANE PROTEIN YHJD"/>
    <property type="match status" value="1"/>
</dbReference>
<dbReference type="InterPro" id="IPR017039">
    <property type="entry name" value="Virul_fac_BrkB"/>
</dbReference>
<feature type="transmembrane region" description="Helical" evidence="6">
    <location>
        <begin position="68"/>
        <end position="90"/>
    </location>
</feature>
<sequence length="407" mass="43605">MSPIAFLNGTRKDVEQDTALDKVAAPAPEDPRKPRGLTRLPARSWKYIFRRAAGKFGQDGCADIAAGLTYYGVFSLFPALLALVSILGLLGQAEQTTKVMLALAGRLSDQKVVDVIKGPVEQLASSPAAGWTFALGLVAALWTASGYVGAFSRAMNRIYGTDEGRPFWKLRPTLLLVTLAAVLMAAAIALMLVVSGPIALAVGDALGVGNAAVRAWNMAKWPVVAVLAVALIAVLYYFTPNVRQPRFRWISFGAAVALFAMLAASAGFGFYISNFDKYNKTYGTLAGMIILLLWLWILNLMLLLGAELDVELERGRQLMAGIKAESELQLPPRDTAASAKKRDREQLLVAEGRSLRREAAPDAGPAATPERRALWWTAGLGAAVVIAAVVRRRRQEAPASSLTPGGS</sequence>
<evidence type="ECO:0000256" key="1">
    <source>
        <dbReference type="ARBA" id="ARBA00004651"/>
    </source>
</evidence>
<feature type="transmembrane region" description="Helical" evidence="6">
    <location>
        <begin position="173"/>
        <end position="199"/>
    </location>
</feature>
<evidence type="ECO:0000256" key="5">
    <source>
        <dbReference type="ARBA" id="ARBA00023136"/>
    </source>
</evidence>
<reference evidence="7 8" key="1">
    <citation type="submission" date="2020-02" db="EMBL/GenBank/DDBJ databases">
        <title>Genome sequence of the type strain DSM 27180 of Arthrobacter silviterrae.</title>
        <authorList>
            <person name="Gao J."/>
            <person name="Sun J."/>
        </authorList>
    </citation>
    <scope>NUCLEOTIDE SEQUENCE [LARGE SCALE GENOMIC DNA]</scope>
    <source>
        <strain evidence="7 8">DSM 27180</strain>
    </source>
</reference>
<dbReference type="Proteomes" id="UP000479226">
    <property type="component" value="Unassembled WGS sequence"/>
</dbReference>
<accession>A0ABX0D986</accession>
<feature type="transmembrane region" description="Helical" evidence="6">
    <location>
        <begin position="219"/>
        <end position="238"/>
    </location>
</feature>
<feature type="transmembrane region" description="Helical" evidence="6">
    <location>
        <begin position="250"/>
        <end position="272"/>
    </location>
</feature>
<evidence type="ECO:0000313" key="7">
    <source>
        <dbReference type="EMBL" id="NGN83452.1"/>
    </source>
</evidence>
<keyword evidence="5 6" id="KW-0472">Membrane</keyword>
<protein>
    <submittedName>
        <fullName evidence="7">YihY/virulence factor BrkB family protein</fullName>
    </submittedName>
</protein>
<proteinExistence type="predicted"/>
<dbReference type="NCBIfam" id="TIGR00765">
    <property type="entry name" value="yihY_not_rbn"/>
    <property type="match status" value="1"/>
</dbReference>
<dbReference type="PANTHER" id="PTHR30213:SF0">
    <property type="entry name" value="UPF0761 MEMBRANE PROTEIN YIHY"/>
    <property type="match status" value="1"/>
</dbReference>
<keyword evidence="8" id="KW-1185">Reference proteome</keyword>
<gene>
    <name evidence="7" type="ORF">G6N77_08275</name>
</gene>
<feature type="transmembrane region" description="Helical" evidence="6">
    <location>
        <begin position="284"/>
        <end position="306"/>
    </location>
</feature>
<keyword evidence="4 6" id="KW-1133">Transmembrane helix</keyword>
<organism evidence="7 8">
    <name type="scientific">Arthrobacter silviterrae</name>
    <dbReference type="NCBI Taxonomy" id="2026658"/>
    <lineage>
        <taxon>Bacteria</taxon>
        <taxon>Bacillati</taxon>
        <taxon>Actinomycetota</taxon>
        <taxon>Actinomycetes</taxon>
        <taxon>Micrococcales</taxon>
        <taxon>Micrococcaceae</taxon>
        <taxon>Arthrobacter</taxon>
    </lineage>
</organism>
<evidence type="ECO:0000256" key="4">
    <source>
        <dbReference type="ARBA" id="ARBA00022989"/>
    </source>
</evidence>
<dbReference type="EMBL" id="JAAKZI010000011">
    <property type="protein sequence ID" value="NGN83452.1"/>
    <property type="molecule type" value="Genomic_DNA"/>
</dbReference>
<keyword evidence="2" id="KW-1003">Cell membrane</keyword>
<dbReference type="RefSeq" id="WP_165181556.1">
    <property type="nucleotide sequence ID" value="NZ_JAAKZI010000011.1"/>
</dbReference>
<evidence type="ECO:0000256" key="3">
    <source>
        <dbReference type="ARBA" id="ARBA00022692"/>
    </source>
</evidence>
<comment type="caution">
    <text evidence="7">The sequence shown here is derived from an EMBL/GenBank/DDBJ whole genome shotgun (WGS) entry which is preliminary data.</text>
</comment>
<evidence type="ECO:0000313" key="8">
    <source>
        <dbReference type="Proteomes" id="UP000479226"/>
    </source>
</evidence>
<feature type="transmembrane region" description="Helical" evidence="6">
    <location>
        <begin position="128"/>
        <end position="152"/>
    </location>
</feature>